<dbReference type="OrthoDB" id="2348401at2759"/>
<reference evidence="2" key="1">
    <citation type="journal article" date="2018" name="Nat. Microbiol.">
        <title>Leveraging single-cell genomics to expand the fungal tree of life.</title>
        <authorList>
            <person name="Ahrendt S.R."/>
            <person name="Quandt C.A."/>
            <person name="Ciobanu D."/>
            <person name="Clum A."/>
            <person name="Salamov A."/>
            <person name="Andreopoulos B."/>
            <person name="Cheng J.F."/>
            <person name="Woyke T."/>
            <person name="Pelin A."/>
            <person name="Henrissat B."/>
            <person name="Reynolds N.K."/>
            <person name="Benny G.L."/>
            <person name="Smith M.E."/>
            <person name="James T.Y."/>
            <person name="Grigoriev I.V."/>
        </authorList>
    </citation>
    <scope>NUCLEOTIDE SEQUENCE [LARGE SCALE GENOMIC DNA]</scope>
    <source>
        <strain evidence="2">Baker2002</strain>
    </source>
</reference>
<gene>
    <name evidence="1" type="ORF">METBISCDRAFT_26775</name>
</gene>
<dbReference type="InterPro" id="IPR007250">
    <property type="entry name" value="HSP9_HSP12"/>
</dbReference>
<proteinExistence type="predicted"/>
<organism evidence="1 2">
    <name type="scientific">Metschnikowia bicuspidata</name>
    <dbReference type="NCBI Taxonomy" id="27322"/>
    <lineage>
        <taxon>Eukaryota</taxon>
        <taxon>Fungi</taxon>
        <taxon>Dikarya</taxon>
        <taxon>Ascomycota</taxon>
        <taxon>Saccharomycotina</taxon>
        <taxon>Pichiomycetes</taxon>
        <taxon>Metschnikowiaceae</taxon>
        <taxon>Metschnikowia</taxon>
    </lineage>
</organism>
<keyword evidence="2" id="KW-1185">Reference proteome</keyword>
<accession>A0A4P9ZFF5</accession>
<protein>
    <submittedName>
        <fullName evidence="1">Uncharacterized protein</fullName>
    </submittedName>
</protein>
<evidence type="ECO:0000313" key="2">
    <source>
        <dbReference type="Proteomes" id="UP000268321"/>
    </source>
</evidence>
<dbReference type="PIRSF" id="PIRSF002590">
    <property type="entry name" value="HSP9/HSP12_fun"/>
    <property type="match status" value="1"/>
</dbReference>
<sequence length="100" mass="10683">MHPTPGVQAWYSAITLESQKSTFQKASESIIDSVDFTIADNAKQGSDNTKAAVNKKKHSLAETAFEYVDAAKESVVNAARYVFSVVIGATEGAKTGAEKK</sequence>
<dbReference type="Gene3D" id="6.10.280.100">
    <property type="match status" value="1"/>
</dbReference>
<dbReference type="Proteomes" id="UP000268321">
    <property type="component" value="Unassembled WGS sequence"/>
</dbReference>
<name>A0A4P9ZFF5_9ASCO</name>
<dbReference type="EMBL" id="ML004445">
    <property type="protein sequence ID" value="RKP31182.1"/>
    <property type="molecule type" value="Genomic_DNA"/>
</dbReference>
<evidence type="ECO:0000313" key="1">
    <source>
        <dbReference type="EMBL" id="RKP31182.1"/>
    </source>
</evidence>
<dbReference type="AlphaFoldDB" id="A0A4P9ZFF5"/>